<dbReference type="Pfam" id="PF00096">
    <property type="entry name" value="zf-C2H2"/>
    <property type="match status" value="6"/>
</dbReference>
<dbReference type="GO" id="GO:0000981">
    <property type="term" value="F:DNA-binding transcription factor activity, RNA polymerase II-specific"/>
    <property type="evidence" value="ECO:0007669"/>
    <property type="project" value="TreeGrafter"/>
</dbReference>
<dbReference type="SUPFAM" id="SSF109640">
    <property type="entry name" value="KRAB domain (Kruppel-associated box)"/>
    <property type="match status" value="1"/>
</dbReference>
<dbReference type="FunFam" id="3.30.160.60:FF:001437">
    <property type="entry name" value="Zinc finger protein 594"/>
    <property type="match status" value="1"/>
</dbReference>
<feature type="domain" description="C2H2-type" evidence="13">
    <location>
        <begin position="320"/>
        <end position="347"/>
    </location>
</feature>
<dbReference type="GO" id="GO:0031981">
    <property type="term" value="C:nuclear lumen"/>
    <property type="evidence" value="ECO:0007669"/>
    <property type="project" value="UniProtKB-ARBA"/>
</dbReference>
<evidence type="ECO:0000259" key="14">
    <source>
        <dbReference type="PROSITE" id="PS50805"/>
    </source>
</evidence>
<dbReference type="Ensembl" id="ENSGAGT00000002065.1">
    <property type="protein sequence ID" value="ENSGAGP00000001815.1"/>
    <property type="gene ID" value="ENSGAGG00000001446.1"/>
</dbReference>
<keyword evidence="10" id="KW-0539">Nucleus</keyword>
<dbReference type="SUPFAM" id="SSF57667">
    <property type="entry name" value="beta-beta-alpha zinc fingers"/>
    <property type="match status" value="4"/>
</dbReference>
<dbReference type="AlphaFoldDB" id="A0A452GJQ1"/>
<keyword evidence="4" id="KW-0677">Repeat</keyword>
<dbReference type="InterPro" id="IPR036236">
    <property type="entry name" value="Znf_C2H2_sf"/>
</dbReference>
<reference evidence="16" key="1">
    <citation type="journal article" date="2017" name="PLoS ONE">
        <title>The Agassiz's desert tortoise genome provides a resource for the conservation of a threatened species.</title>
        <authorList>
            <person name="Tollis M."/>
            <person name="DeNardo D.F."/>
            <person name="Cornelius J.A."/>
            <person name="Dolby G.A."/>
            <person name="Edwards T."/>
            <person name="Henen B.T."/>
            <person name="Karl A.E."/>
            <person name="Murphy R.W."/>
            <person name="Kusumi K."/>
        </authorList>
    </citation>
    <scope>NUCLEOTIDE SEQUENCE [LARGE SCALE GENOMIC DNA]</scope>
</reference>
<keyword evidence="8" id="KW-0238">DNA-binding</keyword>
<evidence type="ECO:0000259" key="13">
    <source>
        <dbReference type="PROSITE" id="PS50157"/>
    </source>
</evidence>
<dbReference type="InterPro" id="IPR036051">
    <property type="entry name" value="KRAB_dom_sf"/>
</dbReference>
<evidence type="ECO:0000256" key="3">
    <source>
        <dbReference type="ARBA" id="ARBA00022723"/>
    </source>
</evidence>
<evidence type="ECO:0000313" key="16">
    <source>
        <dbReference type="Proteomes" id="UP000291020"/>
    </source>
</evidence>
<dbReference type="InterPro" id="IPR001909">
    <property type="entry name" value="KRAB"/>
</dbReference>
<accession>A0A452GJQ1</accession>
<dbReference type="PROSITE" id="PS50157">
    <property type="entry name" value="ZINC_FINGER_C2H2_2"/>
    <property type="match status" value="7"/>
</dbReference>
<dbReference type="SMART" id="SM00349">
    <property type="entry name" value="KRAB"/>
    <property type="match status" value="1"/>
</dbReference>
<dbReference type="FunFam" id="3.30.160.60:FF:001498">
    <property type="entry name" value="Zinc finger protein 404"/>
    <property type="match status" value="1"/>
</dbReference>
<dbReference type="Proteomes" id="UP000291020">
    <property type="component" value="Unassembled WGS sequence"/>
</dbReference>
<feature type="domain" description="C2H2-type" evidence="13">
    <location>
        <begin position="432"/>
        <end position="459"/>
    </location>
</feature>
<dbReference type="GO" id="GO:0008270">
    <property type="term" value="F:zinc ion binding"/>
    <property type="evidence" value="ECO:0007669"/>
    <property type="project" value="UniProtKB-KW"/>
</dbReference>
<evidence type="ECO:0000256" key="2">
    <source>
        <dbReference type="ARBA" id="ARBA00006991"/>
    </source>
</evidence>
<feature type="compositionally biased region" description="Basic and acidic residues" evidence="12">
    <location>
        <begin position="218"/>
        <end position="235"/>
    </location>
</feature>
<keyword evidence="16" id="KW-1185">Reference proteome</keyword>
<feature type="domain" description="C2H2-type" evidence="13">
    <location>
        <begin position="264"/>
        <end position="291"/>
    </location>
</feature>
<proteinExistence type="inferred from homology"/>
<dbReference type="FunFam" id="3.30.160.60:FF:000003">
    <property type="entry name" value="Zinc finger protein 3 homolog"/>
    <property type="match status" value="1"/>
</dbReference>
<dbReference type="InterPro" id="IPR013087">
    <property type="entry name" value="Znf_C2H2_type"/>
</dbReference>
<keyword evidence="7" id="KW-0805">Transcription regulation</keyword>
<dbReference type="Gene3D" id="6.10.140.140">
    <property type="match status" value="1"/>
</dbReference>
<evidence type="ECO:0000256" key="12">
    <source>
        <dbReference type="SAM" id="MobiDB-lite"/>
    </source>
</evidence>
<evidence type="ECO:0000256" key="5">
    <source>
        <dbReference type="ARBA" id="ARBA00022771"/>
    </source>
</evidence>
<dbReference type="CDD" id="cd07765">
    <property type="entry name" value="KRAB_A-box"/>
    <property type="match status" value="1"/>
</dbReference>
<dbReference type="Pfam" id="PF01352">
    <property type="entry name" value="KRAB"/>
    <property type="match status" value="1"/>
</dbReference>
<feature type="domain" description="C2H2-type" evidence="13">
    <location>
        <begin position="292"/>
        <end position="319"/>
    </location>
</feature>
<dbReference type="FunFam" id="3.30.160.60:FF:000001">
    <property type="entry name" value="Zinc finger protein 1 homolog"/>
    <property type="match status" value="1"/>
</dbReference>
<dbReference type="FunFam" id="3.30.160.60:FF:000281">
    <property type="entry name" value="Zinc finger protein 558 isoform X1"/>
    <property type="match status" value="1"/>
</dbReference>
<evidence type="ECO:0000256" key="10">
    <source>
        <dbReference type="ARBA" id="ARBA00023242"/>
    </source>
</evidence>
<feature type="domain" description="C2H2-type" evidence="13">
    <location>
        <begin position="376"/>
        <end position="403"/>
    </location>
</feature>
<feature type="domain" description="KRAB" evidence="14">
    <location>
        <begin position="15"/>
        <end position="94"/>
    </location>
</feature>
<feature type="domain" description="C2H2-type" evidence="13">
    <location>
        <begin position="348"/>
        <end position="375"/>
    </location>
</feature>
<dbReference type="FunFam" id="3.30.160.60:FF:000295">
    <property type="entry name" value="zinc finger protein 19"/>
    <property type="match status" value="1"/>
</dbReference>
<keyword evidence="6" id="KW-0862">Zinc</keyword>
<sequence>SYVINVKTLLLSGPVTFEEVAVYFSREEGTLLDPTQRALYRDVMQGNYETMVLLGKDSCPFSEFLVFQRDMISQLEQGEEPWVPELQGSEEREILRSPRTDEETLNQLRICKCLKETSRMPYKTPGSSFLPSPCEVGWDVKAELIPSSLLLGGAEFLIFICPLSSTCFGLAFPFPSLFEVSVSITAGDAMTCEKEEQNSQQGNVEQMLDKHRQGRSCEVQHRPEKEQGNQPGEKMDKLISCQGTQKGLKEARIQQEIGREKQKYTCAECGKNFTYRSRLSQHQRIHTGERPYECHECGKLFTQRSALIRHQRIHKGDRPYECRECGKTFNCSSNLITHQRIHTGDRPYECRECGKTFNCSSHLIRHRRIHIGDRPYECRECGKTFTHSSNLITHQRIHTGNRPYECRECGKTFNRSSHLIRHQKIHRRDRPYECREHGKTFNRSSKLIIHQRIHTSERPSECRQPACTTRKAARATLL</sequence>
<organism evidence="15 16">
    <name type="scientific">Gopherus agassizii</name>
    <name type="common">Agassiz's desert tortoise</name>
    <dbReference type="NCBI Taxonomy" id="38772"/>
    <lineage>
        <taxon>Eukaryota</taxon>
        <taxon>Metazoa</taxon>
        <taxon>Chordata</taxon>
        <taxon>Craniata</taxon>
        <taxon>Vertebrata</taxon>
        <taxon>Euteleostomi</taxon>
        <taxon>Archelosauria</taxon>
        <taxon>Testudinata</taxon>
        <taxon>Testudines</taxon>
        <taxon>Cryptodira</taxon>
        <taxon>Durocryptodira</taxon>
        <taxon>Testudinoidea</taxon>
        <taxon>Testudinidae</taxon>
        <taxon>Gopherus</taxon>
    </lineage>
</organism>
<evidence type="ECO:0000256" key="9">
    <source>
        <dbReference type="ARBA" id="ARBA00023163"/>
    </source>
</evidence>
<keyword evidence="5 11" id="KW-0863">Zinc-finger</keyword>
<dbReference type="GO" id="GO:0000978">
    <property type="term" value="F:RNA polymerase II cis-regulatory region sequence-specific DNA binding"/>
    <property type="evidence" value="ECO:0007669"/>
    <property type="project" value="TreeGrafter"/>
</dbReference>
<dbReference type="PROSITE" id="PS50805">
    <property type="entry name" value="KRAB"/>
    <property type="match status" value="1"/>
</dbReference>
<comment type="subcellular location">
    <subcellularLocation>
        <location evidence="1">Nucleus</location>
    </subcellularLocation>
</comment>
<dbReference type="SMART" id="SM00355">
    <property type="entry name" value="ZnF_C2H2"/>
    <property type="match status" value="7"/>
</dbReference>
<evidence type="ECO:0000256" key="1">
    <source>
        <dbReference type="ARBA" id="ARBA00004123"/>
    </source>
</evidence>
<dbReference type="FunFam" id="3.30.160.60:FF:000737">
    <property type="entry name" value="Zinc finger protein 565"/>
    <property type="match status" value="1"/>
</dbReference>
<name>A0A452GJQ1_9SAUR</name>
<dbReference type="PANTHER" id="PTHR23235:SF120">
    <property type="entry name" value="KRUPPEL-LIKE FACTOR 15"/>
    <property type="match status" value="1"/>
</dbReference>
<dbReference type="Gene3D" id="3.30.160.60">
    <property type="entry name" value="Classic Zinc Finger"/>
    <property type="match status" value="7"/>
</dbReference>
<evidence type="ECO:0000256" key="6">
    <source>
        <dbReference type="ARBA" id="ARBA00022833"/>
    </source>
</evidence>
<evidence type="ECO:0000256" key="7">
    <source>
        <dbReference type="ARBA" id="ARBA00023015"/>
    </source>
</evidence>
<reference evidence="15" key="2">
    <citation type="submission" date="2025-08" db="UniProtKB">
        <authorList>
            <consortium name="Ensembl"/>
        </authorList>
    </citation>
    <scope>IDENTIFICATION</scope>
</reference>
<keyword evidence="3" id="KW-0479">Metal-binding</keyword>
<evidence type="ECO:0000256" key="11">
    <source>
        <dbReference type="PROSITE-ProRule" id="PRU00042"/>
    </source>
</evidence>
<evidence type="ECO:0000256" key="8">
    <source>
        <dbReference type="ARBA" id="ARBA00023125"/>
    </source>
</evidence>
<evidence type="ECO:0000256" key="4">
    <source>
        <dbReference type="ARBA" id="ARBA00022737"/>
    </source>
</evidence>
<evidence type="ECO:0000313" key="15">
    <source>
        <dbReference type="Ensembl" id="ENSGAGP00000001815.1"/>
    </source>
</evidence>
<dbReference type="PROSITE" id="PS00028">
    <property type="entry name" value="ZINC_FINGER_C2H2_1"/>
    <property type="match status" value="6"/>
</dbReference>
<feature type="domain" description="C2H2-type" evidence="13">
    <location>
        <begin position="404"/>
        <end position="431"/>
    </location>
</feature>
<protein>
    <submittedName>
        <fullName evidence="15">Uncharacterized protein</fullName>
    </submittedName>
</protein>
<reference evidence="15" key="3">
    <citation type="submission" date="2025-09" db="UniProtKB">
        <authorList>
            <consortium name="Ensembl"/>
        </authorList>
    </citation>
    <scope>IDENTIFICATION</scope>
</reference>
<comment type="similarity">
    <text evidence="2">Belongs to the krueppel C2H2-type zinc-finger protein family.</text>
</comment>
<keyword evidence="9" id="KW-0804">Transcription</keyword>
<feature type="region of interest" description="Disordered" evidence="12">
    <location>
        <begin position="214"/>
        <end position="235"/>
    </location>
</feature>
<dbReference type="PANTHER" id="PTHR23235">
    <property type="entry name" value="KRUEPPEL-LIKE TRANSCRIPTION FACTOR"/>
    <property type="match status" value="1"/>
</dbReference>
<dbReference type="STRING" id="38772.ENSGAGP00000001815"/>